<name>A0ABZ0CST5_9BURK</name>
<dbReference type="RefSeq" id="WP_316700720.1">
    <property type="nucleotide sequence ID" value="NZ_CP136336.1"/>
</dbReference>
<evidence type="ECO:0000256" key="1">
    <source>
        <dbReference type="ARBA" id="ARBA00004651"/>
    </source>
</evidence>
<dbReference type="PANTHER" id="PTHR14939">
    <property type="entry name" value="F-BOX ONLY PROTEIN 22"/>
    <property type="match status" value="1"/>
</dbReference>
<evidence type="ECO:0000313" key="9">
    <source>
        <dbReference type="Proteomes" id="UP001303946"/>
    </source>
</evidence>
<reference evidence="8 9" key="1">
    <citation type="submission" date="2023-10" db="EMBL/GenBank/DDBJ databases">
        <title>Bacteria for the degradation of biodegradable plastic PBAT(Polybutylene adipate terephthalate).</title>
        <authorList>
            <person name="Weon H.-Y."/>
            <person name="Yeon J."/>
        </authorList>
    </citation>
    <scope>NUCLEOTIDE SEQUENCE [LARGE SCALE GENOMIC DNA]</scope>
    <source>
        <strain evidence="8 9">SBD 7-3</strain>
    </source>
</reference>
<keyword evidence="2" id="KW-1003">Cell membrane</keyword>
<evidence type="ECO:0000256" key="4">
    <source>
        <dbReference type="ARBA" id="ARBA00022989"/>
    </source>
</evidence>
<dbReference type="Pfam" id="PF10442">
    <property type="entry name" value="FIST_C"/>
    <property type="match status" value="1"/>
</dbReference>
<dbReference type="PIRSF" id="PIRSF018953">
    <property type="entry name" value="UCP018953"/>
    <property type="match status" value="1"/>
</dbReference>
<keyword evidence="9" id="KW-1185">Reference proteome</keyword>
<keyword evidence="4" id="KW-1133">Transmembrane helix</keyword>
<dbReference type="SMART" id="SM00897">
    <property type="entry name" value="FIST"/>
    <property type="match status" value="1"/>
</dbReference>
<evidence type="ECO:0000313" key="8">
    <source>
        <dbReference type="EMBL" id="WOB08047.1"/>
    </source>
</evidence>
<gene>
    <name evidence="8" type="ORF">RXV79_24490</name>
</gene>
<feature type="domain" description="FIST C-domain" evidence="7">
    <location>
        <begin position="219"/>
        <end position="393"/>
    </location>
</feature>
<keyword evidence="5" id="KW-0472">Membrane</keyword>
<dbReference type="InterPro" id="IPR013702">
    <property type="entry name" value="FIST_domain_N"/>
</dbReference>
<evidence type="ECO:0000256" key="2">
    <source>
        <dbReference type="ARBA" id="ARBA00022475"/>
    </source>
</evidence>
<evidence type="ECO:0000256" key="3">
    <source>
        <dbReference type="ARBA" id="ARBA00022692"/>
    </source>
</evidence>
<organism evidence="8 9">
    <name type="scientific">Piscinibacter gummiphilus</name>
    <dbReference type="NCBI Taxonomy" id="946333"/>
    <lineage>
        <taxon>Bacteria</taxon>
        <taxon>Pseudomonadati</taxon>
        <taxon>Pseudomonadota</taxon>
        <taxon>Betaproteobacteria</taxon>
        <taxon>Burkholderiales</taxon>
        <taxon>Sphaerotilaceae</taxon>
        <taxon>Piscinibacter</taxon>
    </lineage>
</organism>
<dbReference type="SMART" id="SM01204">
    <property type="entry name" value="FIST_C"/>
    <property type="match status" value="1"/>
</dbReference>
<dbReference type="Proteomes" id="UP001303946">
    <property type="component" value="Chromosome"/>
</dbReference>
<keyword evidence="3" id="KW-0812">Transmembrane</keyword>
<feature type="domain" description="FIST" evidence="6">
    <location>
        <begin position="39"/>
        <end position="218"/>
    </location>
</feature>
<dbReference type="EMBL" id="CP136336">
    <property type="protein sequence ID" value="WOB08047.1"/>
    <property type="molecule type" value="Genomic_DNA"/>
</dbReference>
<evidence type="ECO:0000256" key="5">
    <source>
        <dbReference type="ARBA" id="ARBA00023136"/>
    </source>
</evidence>
<dbReference type="PANTHER" id="PTHR14939:SF5">
    <property type="entry name" value="F-BOX ONLY PROTEIN 22"/>
    <property type="match status" value="1"/>
</dbReference>
<sequence>MKLFAHAHATHPDWRMAVALAAAQVEAQRRDAAGLHIRQPTLGWVYFSDHYAPQAQALLAELQQRWPGVSWVGGVGVGISANGVEYFDEPAVSLMLTDLPREQFCLFSGRKPLSQAPVGFVPAMAQVHADGRTDALDELLGDLSDVLQTGYLFGGLVSARNQPLHVADGVFEGGLSGVAFAPEVALISRVTQGCQPIGRVRRVTRAERNVVAELDGELALDCLLRDLGVSDREPREALPRIRETLAGLNDASDDALAHPGQFGVDTRVRHIVGIDPARGGVALADDVETGQQLAWCRRDTEAARRDLVRICAEIREELEPETLTVEAALALQGAQADHAPHPVRRMAGAIYVSCLGRGGPHFGAPSAELAIIQRTLGDVPLVGFFASGEIARRHLYGYTGVLTVFPAA</sequence>
<dbReference type="InterPro" id="IPR016741">
    <property type="entry name" value="UCP018953"/>
</dbReference>
<evidence type="ECO:0000259" key="7">
    <source>
        <dbReference type="SMART" id="SM01204"/>
    </source>
</evidence>
<accession>A0ABZ0CST5</accession>
<dbReference type="InterPro" id="IPR019494">
    <property type="entry name" value="FIST_C"/>
</dbReference>
<dbReference type="Pfam" id="PF08495">
    <property type="entry name" value="FIST"/>
    <property type="match status" value="1"/>
</dbReference>
<proteinExistence type="predicted"/>
<protein>
    <submittedName>
        <fullName evidence="8">FIST C-terminal domain-containing protein</fullName>
    </submittedName>
</protein>
<comment type="subcellular location">
    <subcellularLocation>
        <location evidence="1">Cell membrane</location>
        <topology evidence="1">Multi-pass membrane protein</topology>
    </subcellularLocation>
</comment>
<evidence type="ECO:0000259" key="6">
    <source>
        <dbReference type="SMART" id="SM00897"/>
    </source>
</evidence>